<evidence type="ECO:0000259" key="3">
    <source>
        <dbReference type="PROSITE" id="PS50222"/>
    </source>
</evidence>
<dbReference type="Gene3D" id="1.10.238.10">
    <property type="entry name" value="EF-hand"/>
    <property type="match status" value="1"/>
</dbReference>
<dbReference type="FunFam" id="1.10.238.10:FF:000001">
    <property type="entry name" value="Calmodulin 1"/>
    <property type="match status" value="1"/>
</dbReference>
<dbReference type="Proteomes" id="UP001139887">
    <property type="component" value="Unassembled WGS sequence"/>
</dbReference>
<keyword evidence="1" id="KW-0677">Repeat</keyword>
<reference evidence="4" key="1">
    <citation type="submission" date="2022-07" db="EMBL/GenBank/DDBJ databases">
        <title>Phylogenomic reconstructions and comparative analyses of Kickxellomycotina fungi.</title>
        <authorList>
            <person name="Reynolds N.K."/>
            <person name="Stajich J.E."/>
            <person name="Barry K."/>
            <person name="Grigoriev I.V."/>
            <person name="Crous P."/>
            <person name="Smith M.E."/>
        </authorList>
    </citation>
    <scope>NUCLEOTIDE SEQUENCE</scope>
    <source>
        <strain evidence="4">NRRL 1566</strain>
    </source>
</reference>
<dbReference type="PROSITE" id="PS50222">
    <property type="entry name" value="EF_HAND_2"/>
    <property type="match status" value="1"/>
</dbReference>
<keyword evidence="5" id="KW-1185">Reference proteome</keyword>
<accession>A0A9W8I3M8</accession>
<name>A0A9W8I3M8_9FUNG</name>
<evidence type="ECO:0000256" key="1">
    <source>
        <dbReference type="ARBA" id="ARBA00022737"/>
    </source>
</evidence>
<dbReference type="SMART" id="SM00054">
    <property type="entry name" value="EFh"/>
    <property type="match status" value="1"/>
</dbReference>
<dbReference type="PANTHER" id="PTHR23048:SF0">
    <property type="entry name" value="CALMODULIN LIKE 3"/>
    <property type="match status" value="1"/>
</dbReference>
<dbReference type="InterPro" id="IPR018247">
    <property type="entry name" value="EF_Hand_1_Ca_BS"/>
</dbReference>
<dbReference type="OrthoDB" id="26525at2759"/>
<dbReference type="Pfam" id="PF13499">
    <property type="entry name" value="EF-hand_7"/>
    <property type="match status" value="1"/>
</dbReference>
<protein>
    <recommendedName>
        <fullName evidence="3">EF-hand domain-containing protein</fullName>
    </recommendedName>
</protein>
<dbReference type="GO" id="GO:0016460">
    <property type="term" value="C:myosin II complex"/>
    <property type="evidence" value="ECO:0007669"/>
    <property type="project" value="TreeGrafter"/>
</dbReference>
<dbReference type="InterPro" id="IPR011992">
    <property type="entry name" value="EF-hand-dom_pair"/>
</dbReference>
<organism evidence="4 5">
    <name type="scientific">Coemansia brasiliensis</name>
    <dbReference type="NCBI Taxonomy" id="2650707"/>
    <lineage>
        <taxon>Eukaryota</taxon>
        <taxon>Fungi</taxon>
        <taxon>Fungi incertae sedis</taxon>
        <taxon>Zoopagomycota</taxon>
        <taxon>Kickxellomycotina</taxon>
        <taxon>Kickxellomycetes</taxon>
        <taxon>Kickxellales</taxon>
        <taxon>Kickxellaceae</taxon>
        <taxon>Coemansia</taxon>
    </lineage>
</organism>
<evidence type="ECO:0000313" key="5">
    <source>
        <dbReference type="Proteomes" id="UP001139887"/>
    </source>
</evidence>
<dbReference type="InterPro" id="IPR050230">
    <property type="entry name" value="CALM/Myosin/TropC-like"/>
</dbReference>
<sequence length="79" mass="9070">MGLLQSNNKNDKASVDEAFKVFDKDDDGLIQGSELRHILTSLGEKLENEEVDEMYREAGITDSDMMDYKKFTDMLFSQQ</sequence>
<proteinExistence type="predicted"/>
<dbReference type="GO" id="GO:0005509">
    <property type="term" value="F:calcium ion binding"/>
    <property type="evidence" value="ECO:0007669"/>
    <property type="project" value="InterPro"/>
</dbReference>
<comment type="caution">
    <text evidence="4">The sequence shown here is derived from an EMBL/GenBank/DDBJ whole genome shotgun (WGS) entry which is preliminary data.</text>
</comment>
<dbReference type="AlphaFoldDB" id="A0A9W8I3M8"/>
<gene>
    <name evidence="4" type="ORF">IWW36_005468</name>
</gene>
<dbReference type="SUPFAM" id="SSF47473">
    <property type="entry name" value="EF-hand"/>
    <property type="match status" value="1"/>
</dbReference>
<feature type="domain" description="EF-hand" evidence="3">
    <location>
        <begin position="10"/>
        <end position="45"/>
    </location>
</feature>
<dbReference type="EMBL" id="JANBUW010001323">
    <property type="protein sequence ID" value="KAJ2843690.1"/>
    <property type="molecule type" value="Genomic_DNA"/>
</dbReference>
<dbReference type="PROSITE" id="PS00018">
    <property type="entry name" value="EF_HAND_1"/>
    <property type="match status" value="1"/>
</dbReference>
<dbReference type="PANTHER" id="PTHR23048">
    <property type="entry name" value="MYOSIN LIGHT CHAIN 1, 3"/>
    <property type="match status" value="1"/>
</dbReference>
<evidence type="ECO:0000313" key="4">
    <source>
        <dbReference type="EMBL" id="KAJ2843690.1"/>
    </source>
</evidence>
<evidence type="ECO:0000256" key="2">
    <source>
        <dbReference type="ARBA" id="ARBA00022837"/>
    </source>
</evidence>
<dbReference type="CDD" id="cd00051">
    <property type="entry name" value="EFh"/>
    <property type="match status" value="1"/>
</dbReference>
<dbReference type="InterPro" id="IPR002048">
    <property type="entry name" value="EF_hand_dom"/>
</dbReference>
<keyword evidence="2" id="KW-0106">Calcium</keyword>